<dbReference type="InterPro" id="IPR023214">
    <property type="entry name" value="HAD_sf"/>
</dbReference>
<protein>
    <submittedName>
        <fullName evidence="1">HAD family phosphatase</fullName>
    </submittedName>
</protein>
<dbReference type="EMBL" id="JASZYV010000005">
    <property type="protein sequence ID" value="MDM0046842.1"/>
    <property type="molecule type" value="Genomic_DNA"/>
</dbReference>
<dbReference type="InterPro" id="IPR006439">
    <property type="entry name" value="HAD-SF_hydro_IA"/>
</dbReference>
<name>A0ABT7NFZ1_9BURK</name>
<reference evidence="1" key="1">
    <citation type="submission" date="2023-06" db="EMBL/GenBank/DDBJ databases">
        <authorList>
            <person name="Jiang Y."/>
            <person name="Liu Q."/>
        </authorList>
    </citation>
    <scope>NUCLEOTIDE SEQUENCE</scope>
    <source>
        <strain evidence="1">CGMCC 1.12089</strain>
    </source>
</reference>
<proteinExistence type="predicted"/>
<dbReference type="InterPro" id="IPR023198">
    <property type="entry name" value="PGP-like_dom2"/>
</dbReference>
<dbReference type="Gene3D" id="1.10.150.240">
    <property type="entry name" value="Putative phosphatase, domain 2"/>
    <property type="match status" value="1"/>
</dbReference>
<dbReference type="NCBIfam" id="TIGR01509">
    <property type="entry name" value="HAD-SF-IA-v3"/>
    <property type="match status" value="1"/>
</dbReference>
<dbReference type="PANTHER" id="PTHR43611:SF3">
    <property type="entry name" value="FLAVIN MONONUCLEOTIDE HYDROLASE 1, CHLOROPLATIC"/>
    <property type="match status" value="1"/>
</dbReference>
<organism evidence="1 2">
    <name type="scientific">Variovorax dokdonensis</name>
    <dbReference type="NCBI Taxonomy" id="344883"/>
    <lineage>
        <taxon>Bacteria</taxon>
        <taxon>Pseudomonadati</taxon>
        <taxon>Pseudomonadota</taxon>
        <taxon>Betaproteobacteria</taxon>
        <taxon>Burkholderiales</taxon>
        <taxon>Comamonadaceae</taxon>
        <taxon>Variovorax</taxon>
    </lineage>
</organism>
<evidence type="ECO:0000313" key="1">
    <source>
        <dbReference type="EMBL" id="MDM0046842.1"/>
    </source>
</evidence>
<dbReference type="Gene3D" id="3.40.50.1000">
    <property type="entry name" value="HAD superfamily/HAD-like"/>
    <property type="match status" value="1"/>
</dbReference>
<dbReference type="PANTHER" id="PTHR43611">
    <property type="entry name" value="ALPHA-D-GLUCOSE 1-PHOSPHATE PHOSPHATASE"/>
    <property type="match status" value="1"/>
</dbReference>
<dbReference type="Proteomes" id="UP001174908">
    <property type="component" value="Unassembled WGS sequence"/>
</dbReference>
<dbReference type="CDD" id="cd02603">
    <property type="entry name" value="HAD_sEH-N_like"/>
    <property type="match status" value="1"/>
</dbReference>
<dbReference type="RefSeq" id="WP_286661967.1">
    <property type="nucleotide sequence ID" value="NZ_JASZYV010000005.1"/>
</dbReference>
<dbReference type="PRINTS" id="PR00413">
    <property type="entry name" value="HADHALOGNASE"/>
</dbReference>
<dbReference type="SFLD" id="SFLDS00003">
    <property type="entry name" value="Haloacid_Dehalogenase"/>
    <property type="match status" value="1"/>
</dbReference>
<gene>
    <name evidence="1" type="ORF">QTH91_20290</name>
</gene>
<keyword evidence="2" id="KW-1185">Reference proteome</keyword>
<dbReference type="Pfam" id="PF00702">
    <property type="entry name" value="Hydrolase"/>
    <property type="match status" value="1"/>
</dbReference>
<evidence type="ECO:0000313" key="2">
    <source>
        <dbReference type="Proteomes" id="UP001174908"/>
    </source>
</evidence>
<dbReference type="SUPFAM" id="SSF56784">
    <property type="entry name" value="HAD-like"/>
    <property type="match status" value="1"/>
</dbReference>
<dbReference type="InterPro" id="IPR036412">
    <property type="entry name" value="HAD-like_sf"/>
</dbReference>
<sequence length="220" mass="24469">MNPEPGRSPASLQEFDPAVVRALLFDLGGVVFEFDFAHALAHWAPLSRLSEQELREAFSHDEDYCRHERGELDASAYFDTLRRKLALDATDEQIRVGWNAIFRSEIVQTLDAVQAARAFFPCFAFSNTNTTHHAAFRCAYPRIDHSFDRVFASSDIGMRKPEAAAFAHVCRAIGQPAKSVLFFDDLEENVRGAAACGLQVVHVKSPADVLGALRRLGCLD</sequence>
<dbReference type="SFLD" id="SFLDG01129">
    <property type="entry name" value="C1.5:_HAD__Beta-PGM__Phosphata"/>
    <property type="match status" value="1"/>
</dbReference>
<comment type="caution">
    <text evidence="1">The sequence shown here is derived from an EMBL/GenBank/DDBJ whole genome shotgun (WGS) entry which is preliminary data.</text>
</comment>
<accession>A0ABT7NFZ1</accession>